<dbReference type="EMBL" id="GBRH01211459">
    <property type="protein sequence ID" value="JAD86436.1"/>
    <property type="molecule type" value="Transcribed_RNA"/>
</dbReference>
<reference evidence="2" key="1">
    <citation type="submission" date="2014-09" db="EMBL/GenBank/DDBJ databases">
        <authorList>
            <person name="Magalhaes I.L.F."/>
            <person name="Oliveira U."/>
            <person name="Santos F.R."/>
            <person name="Vidigal T.H.D.A."/>
            <person name="Brescovit A.D."/>
            <person name="Santos A.J."/>
        </authorList>
    </citation>
    <scope>NUCLEOTIDE SEQUENCE</scope>
    <source>
        <tissue evidence="2">Shoot tissue taken approximately 20 cm above the soil surface</tissue>
    </source>
</reference>
<feature type="compositionally biased region" description="Basic and acidic residues" evidence="1">
    <location>
        <begin position="111"/>
        <end position="120"/>
    </location>
</feature>
<protein>
    <submittedName>
        <fullName evidence="2">Uncharacterized protein</fullName>
    </submittedName>
</protein>
<evidence type="ECO:0000256" key="1">
    <source>
        <dbReference type="SAM" id="MobiDB-lite"/>
    </source>
</evidence>
<evidence type="ECO:0000313" key="2">
    <source>
        <dbReference type="EMBL" id="JAD86436.1"/>
    </source>
</evidence>
<dbReference type="AlphaFoldDB" id="A0A0A9DF26"/>
<feature type="region of interest" description="Disordered" evidence="1">
    <location>
        <begin position="1"/>
        <end position="36"/>
    </location>
</feature>
<feature type="region of interest" description="Disordered" evidence="1">
    <location>
        <begin position="92"/>
        <end position="132"/>
    </location>
</feature>
<organism evidence="2">
    <name type="scientific">Arundo donax</name>
    <name type="common">Giant reed</name>
    <name type="synonym">Donax arundinaceus</name>
    <dbReference type="NCBI Taxonomy" id="35708"/>
    <lineage>
        <taxon>Eukaryota</taxon>
        <taxon>Viridiplantae</taxon>
        <taxon>Streptophyta</taxon>
        <taxon>Embryophyta</taxon>
        <taxon>Tracheophyta</taxon>
        <taxon>Spermatophyta</taxon>
        <taxon>Magnoliopsida</taxon>
        <taxon>Liliopsida</taxon>
        <taxon>Poales</taxon>
        <taxon>Poaceae</taxon>
        <taxon>PACMAD clade</taxon>
        <taxon>Arundinoideae</taxon>
        <taxon>Arundineae</taxon>
        <taxon>Arundo</taxon>
    </lineage>
</organism>
<feature type="compositionally biased region" description="Polar residues" evidence="1">
    <location>
        <begin position="1"/>
        <end position="28"/>
    </location>
</feature>
<reference evidence="2" key="2">
    <citation type="journal article" date="2015" name="Data Brief">
        <title>Shoot transcriptome of the giant reed, Arundo donax.</title>
        <authorList>
            <person name="Barrero R.A."/>
            <person name="Guerrero F.D."/>
            <person name="Moolhuijzen P."/>
            <person name="Goolsby J.A."/>
            <person name="Tidwell J."/>
            <person name="Bellgard S.E."/>
            <person name="Bellgard M.I."/>
        </authorList>
    </citation>
    <scope>NUCLEOTIDE SEQUENCE</scope>
    <source>
        <tissue evidence="2">Shoot tissue taken approximately 20 cm above the soil surface</tissue>
    </source>
</reference>
<accession>A0A0A9DF26</accession>
<proteinExistence type="predicted"/>
<sequence>MRNSQVRSGKSSNTLRAPRRNSQASKNIASDCRTGRARAGGWVPCAAACWRRCCTCGHRRGRRPCTRSDVNARHGGVDVVSSSSSIVASAGDNIVAPSSSSSSGVSPRSIHGRDNDDRVRIWGNSDDGGRRR</sequence>
<feature type="compositionally biased region" description="Low complexity" evidence="1">
    <location>
        <begin position="92"/>
        <end position="109"/>
    </location>
</feature>
<name>A0A0A9DF26_ARUDO</name>